<evidence type="ECO:0000256" key="1">
    <source>
        <dbReference type="SAM" id="SignalP"/>
    </source>
</evidence>
<evidence type="ECO:0000313" key="3">
    <source>
        <dbReference type="Proteomes" id="UP000092627"/>
    </source>
</evidence>
<dbReference type="OrthoDB" id="10016177at2"/>
<sequence length="181" mass="22032">MIRLRPVFKVAIPCLMLLSYGPAMASDAPRYQNQLQDIIEQVVVEVVEVKIRDVHDDIRIRIGSDDRYYDQRQDYRYNDEYRHRHERLSYESRRALKRLGAQHDRAMRRLESELVHKLREAEHDFRYDTRRARHGKKIAHQRNKLSKKVDKAYRQFDRKMAKEVDRFEEQRHQILSSRWGA</sequence>
<name>A0A1A8TKZ2_9GAMM</name>
<dbReference type="EMBL" id="FLOC01000016">
    <property type="protein sequence ID" value="SBS33656.1"/>
    <property type="molecule type" value="Genomic_DNA"/>
</dbReference>
<evidence type="ECO:0000313" key="2">
    <source>
        <dbReference type="EMBL" id="SBS33656.1"/>
    </source>
</evidence>
<keyword evidence="3" id="KW-1185">Reference proteome</keyword>
<organism evidence="2 3">
    <name type="scientific">Marinomonas aquimarina</name>
    <dbReference type="NCBI Taxonomy" id="295068"/>
    <lineage>
        <taxon>Bacteria</taxon>
        <taxon>Pseudomonadati</taxon>
        <taxon>Pseudomonadota</taxon>
        <taxon>Gammaproteobacteria</taxon>
        <taxon>Oceanospirillales</taxon>
        <taxon>Oceanospirillaceae</taxon>
        <taxon>Marinomonas</taxon>
    </lineage>
</organism>
<protein>
    <submittedName>
        <fullName evidence="2">Uncharacterized protein</fullName>
    </submittedName>
</protein>
<reference evidence="2 3" key="1">
    <citation type="submission" date="2016-06" db="EMBL/GenBank/DDBJ databases">
        <authorList>
            <person name="Kjaerup R.B."/>
            <person name="Dalgaard T.S."/>
            <person name="Juul-Madsen H.R."/>
        </authorList>
    </citation>
    <scope>NUCLEOTIDE SEQUENCE [LARGE SCALE GENOMIC DNA]</scope>
    <source>
        <strain evidence="2 3">CECT 5080</strain>
    </source>
</reference>
<feature type="chain" id="PRO_5008379121" evidence="1">
    <location>
        <begin position="26"/>
        <end position="181"/>
    </location>
</feature>
<dbReference type="Proteomes" id="UP000092627">
    <property type="component" value="Unassembled WGS sequence"/>
</dbReference>
<gene>
    <name evidence="2" type="ORF">MAQ5080_02639</name>
</gene>
<feature type="signal peptide" evidence="1">
    <location>
        <begin position="1"/>
        <end position="25"/>
    </location>
</feature>
<dbReference type="AlphaFoldDB" id="A0A1A8TKZ2"/>
<keyword evidence="1" id="KW-0732">Signal</keyword>
<accession>A0A1A8TKZ2</accession>
<dbReference type="RefSeq" id="WP_067210892.1">
    <property type="nucleotide sequence ID" value="NZ_FLOC01000016.1"/>
</dbReference>
<proteinExistence type="predicted"/>